<protein>
    <submittedName>
        <fullName evidence="4">Glycosyltransferase family 1 protein</fullName>
    </submittedName>
</protein>
<name>A0A7C4Q2C0_9CHLR</name>
<dbReference type="Gene3D" id="3.40.50.2000">
    <property type="entry name" value="Glycogen Phosphorylase B"/>
    <property type="match status" value="2"/>
</dbReference>
<evidence type="ECO:0000313" key="4">
    <source>
        <dbReference type="EMBL" id="HGS86349.1"/>
    </source>
</evidence>
<keyword evidence="1" id="KW-0812">Transmembrane</keyword>
<dbReference type="GO" id="GO:0016757">
    <property type="term" value="F:glycosyltransferase activity"/>
    <property type="evidence" value="ECO:0007669"/>
    <property type="project" value="InterPro"/>
</dbReference>
<dbReference type="CDD" id="cd03808">
    <property type="entry name" value="GT4_CapM-like"/>
    <property type="match status" value="1"/>
</dbReference>
<dbReference type="SUPFAM" id="SSF53756">
    <property type="entry name" value="UDP-Glycosyltransferase/glycogen phosphorylase"/>
    <property type="match status" value="1"/>
</dbReference>
<dbReference type="InterPro" id="IPR001296">
    <property type="entry name" value="Glyco_trans_1"/>
</dbReference>
<dbReference type="AlphaFoldDB" id="A0A7C4Q2C0"/>
<dbReference type="Pfam" id="PF13477">
    <property type="entry name" value="Glyco_trans_4_2"/>
    <property type="match status" value="1"/>
</dbReference>
<evidence type="ECO:0000256" key="1">
    <source>
        <dbReference type="SAM" id="Phobius"/>
    </source>
</evidence>
<sequence>MSVSRNEGMTSKPKIALVANTDWYLYNFRLSLARFLRERGWEVVLISPAGRFVRSLEKEGFRWRQWQVHRRSMNPFREAAALIELCNLYRQERPLIVHHLTIKPVLYGSLAALFSGVPLVVNAITGLGYLFLNDRWLTRMVRRGVLLAYRWLLKRRNTAVIFENETNRQQFIREGLVRADRTWLIEGVGVDVQRFIPQPESDGEPVVLFPARLLREKGIYTLIEAARLLKPRCSLRFRLAGEVDEGNPGSVSPAEVQQWVEEGLVEWLGWQADMPAVYAQSHLVVLPSWGEGIPTALLEAAACARAVITTDSPGCRDVVEDGFNGLLVVVEDPFALAEAIQNLIENPQERQRMGANGRRRVLERFTDDRIHAQTLEVYQRLMDSRKEK</sequence>
<keyword evidence="4" id="KW-0808">Transferase</keyword>
<evidence type="ECO:0000259" key="2">
    <source>
        <dbReference type="Pfam" id="PF00534"/>
    </source>
</evidence>
<reference evidence="4" key="1">
    <citation type="journal article" date="2020" name="mSystems">
        <title>Genome- and Community-Level Interaction Insights into Carbon Utilization and Element Cycling Functions of Hydrothermarchaeota in Hydrothermal Sediment.</title>
        <authorList>
            <person name="Zhou Z."/>
            <person name="Liu Y."/>
            <person name="Xu W."/>
            <person name="Pan J."/>
            <person name="Luo Z.H."/>
            <person name="Li M."/>
        </authorList>
    </citation>
    <scope>NUCLEOTIDE SEQUENCE [LARGE SCALE GENOMIC DNA]</scope>
    <source>
        <strain evidence="4">SpSt-556</strain>
    </source>
</reference>
<feature type="domain" description="Glycosyltransferase subfamily 4-like N-terminal" evidence="3">
    <location>
        <begin position="14"/>
        <end position="163"/>
    </location>
</feature>
<dbReference type="PANTHER" id="PTHR12526:SF638">
    <property type="entry name" value="SPORE COAT PROTEIN SA"/>
    <property type="match status" value="1"/>
</dbReference>
<keyword evidence="1" id="KW-0472">Membrane</keyword>
<dbReference type="Pfam" id="PF00534">
    <property type="entry name" value="Glycos_transf_1"/>
    <property type="match status" value="1"/>
</dbReference>
<feature type="transmembrane region" description="Helical" evidence="1">
    <location>
        <begin position="105"/>
        <end position="132"/>
    </location>
</feature>
<keyword evidence="1" id="KW-1133">Transmembrane helix</keyword>
<comment type="caution">
    <text evidence="4">The sequence shown here is derived from an EMBL/GenBank/DDBJ whole genome shotgun (WGS) entry which is preliminary data.</text>
</comment>
<dbReference type="PANTHER" id="PTHR12526">
    <property type="entry name" value="GLYCOSYLTRANSFERASE"/>
    <property type="match status" value="1"/>
</dbReference>
<proteinExistence type="predicted"/>
<evidence type="ECO:0000259" key="3">
    <source>
        <dbReference type="Pfam" id="PF13477"/>
    </source>
</evidence>
<accession>A0A7C4Q2C0</accession>
<feature type="domain" description="Glycosyl transferase family 1" evidence="2">
    <location>
        <begin position="199"/>
        <end position="360"/>
    </location>
</feature>
<dbReference type="EMBL" id="DSXR01000025">
    <property type="protein sequence ID" value="HGS86349.1"/>
    <property type="molecule type" value="Genomic_DNA"/>
</dbReference>
<organism evidence="4">
    <name type="scientific">Bellilinea caldifistulae</name>
    <dbReference type="NCBI Taxonomy" id="360411"/>
    <lineage>
        <taxon>Bacteria</taxon>
        <taxon>Bacillati</taxon>
        <taxon>Chloroflexota</taxon>
        <taxon>Anaerolineae</taxon>
        <taxon>Anaerolineales</taxon>
        <taxon>Anaerolineaceae</taxon>
        <taxon>Bellilinea</taxon>
    </lineage>
</organism>
<gene>
    <name evidence="4" type="ORF">ENT17_01905</name>
</gene>
<dbReference type="InterPro" id="IPR028098">
    <property type="entry name" value="Glyco_trans_4-like_N"/>
</dbReference>